<name>A0ACD4WR13_STRVN</name>
<evidence type="ECO:0000313" key="1">
    <source>
        <dbReference type="EMBL" id="WOY99983.1"/>
    </source>
</evidence>
<protein>
    <submittedName>
        <fullName evidence="1">Alpha-hydroxy-acid oxidizing protein</fullName>
    </submittedName>
</protein>
<reference evidence="1" key="1">
    <citation type="submission" date="2023-10" db="EMBL/GenBank/DDBJ databases">
        <title>The genome sequence of Streptomyces violaceoruber CGMCC 4.1801.</title>
        <authorList>
            <person name="Mo P."/>
        </authorList>
    </citation>
    <scope>NUCLEOTIDE SEQUENCE</scope>
    <source>
        <strain evidence="1">CGMCC 4.1801</strain>
    </source>
</reference>
<sequence>MTSAVRHPADPEDPAPADPGGSGGTAPADPGGSGGTAPVDPGGSGAPAPVAAGSAAGGAGAGAGVREPLTLDDFAGLARGQLPAATWDFIAGGAGRERTLAANEAVFGAVRLRPRALPGIEEPDTSVEVLGSRWPAPVGIAPVAYHGLAHPDGEPATAAAAGALGLPLVVSTFAGRSLEEVAHAASAPLWLQLYCFRDHETTLGLARRARDSGYQALVLTVDTPFTGRRLRDLRNGFAVPAHITPANLTGTAAAGSATPGAHSRLAFDRRLDWSFVARLGAASGLPVLAKGVLTAPDAEAAVAAGVAGIVVSNHGGRQLDGAPATLEALPEVVSAVRGRCPVLLDGGVRTGADVLAALALGARAVLVGRPALYALAVGGAAGVRRMLTLLTEDFADTMVLTGHAATGTIGPDTLAPPHHAPPHHGPPTAPRPAPHRDRSHG</sequence>
<evidence type="ECO:0000313" key="2">
    <source>
        <dbReference type="Proteomes" id="UP001303608"/>
    </source>
</evidence>
<organism evidence="1 2">
    <name type="scientific">Streptomyces violaceoruber</name>
    <dbReference type="NCBI Taxonomy" id="1935"/>
    <lineage>
        <taxon>Bacteria</taxon>
        <taxon>Bacillati</taxon>
        <taxon>Actinomycetota</taxon>
        <taxon>Actinomycetes</taxon>
        <taxon>Kitasatosporales</taxon>
        <taxon>Streptomycetaceae</taxon>
        <taxon>Streptomyces</taxon>
        <taxon>Streptomyces violaceoruber group</taxon>
    </lineage>
</organism>
<accession>A0ACD4WR13</accession>
<proteinExistence type="predicted"/>
<keyword evidence="2" id="KW-1185">Reference proteome</keyword>
<dbReference type="Proteomes" id="UP001303608">
    <property type="component" value="Chromosome"/>
</dbReference>
<gene>
    <name evidence="1" type="ORF">R2E43_22035</name>
</gene>
<dbReference type="EMBL" id="CP137734">
    <property type="protein sequence ID" value="WOY99983.1"/>
    <property type="molecule type" value="Genomic_DNA"/>
</dbReference>